<proteinExistence type="predicted"/>
<accession>A0A2Z5GA59</accession>
<dbReference type="AlphaFoldDB" id="A0A2Z5GA59"/>
<protein>
    <submittedName>
        <fullName evidence="1">Uncharacterized protein</fullName>
    </submittedName>
</protein>
<dbReference type="EMBL" id="CP030840">
    <property type="protein sequence ID" value="AXC15800.1"/>
    <property type="molecule type" value="Genomic_DNA"/>
</dbReference>
<dbReference type="KEGG" id="abas:ACPOL_6586"/>
<name>A0A2Z5GA59_9BACT</name>
<dbReference type="Proteomes" id="UP000253606">
    <property type="component" value="Chromosome"/>
</dbReference>
<reference evidence="1 2" key="1">
    <citation type="journal article" date="2018" name="Front. Microbiol.">
        <title>Hydrolytic Capabilities as a Key to Environmental Success: Chitinolytic and Cellulolytic Acidobacteria From Acidic Sub-arctic Soils and Boreal Peatlands.</title>
        <authorList>
            <person name="Belova S.E."/>
            <person name="Ravin N.V."/>
            <person name="Pankratov T.A."/>
            <person name="Rakitin A.L."/>
            <person name="Ivanova A.A."/>
            <person name="Beletsky A.V."/>
            <person name="Mardanov A.V."/>
            <person name="Sinninghe Damste J.S."/>
            <person name="Dedysh S.N."/>
        </authorList>
    </citation>
    <scope>NUCLEOTIDE SEQUENCE [LARGE SCALE GENOMIC DNA]</scope>
    <source>
        <strain evidence="1 2">SBC82</strain>
    </source>
</reference>
<sequence>MRKQRMNTSPAAWRVRSAIALWNAVSIEEAVRGSELRSQTVDPAQLKYL</sequence>
<evidence type="ECO:0000313" key="1">
    <source>
        <dbReference type="EMBL" id="AXC15800.1"/>
    </source>
</evidence>
<keyword evidence="2" id="KW-1185">Reference proteome</keyword>
<gene>
    <name evidence="1" type="ORF">ACPOL_6586</name>
</gene>
<evidence type="ECO:0000313" key="2">
    <source>
        <dbReference type="Proteomes" id="UP000253606"/>
    </source>
</evidence>
<organism evidence="1 2">
    <name type="scientific">Acidisarcina polymorpha</name>
    <dbReference type="NCBI Taxonomy" id="2211140"/>
    <lineage>
        <taxon>Bacteria</taxon>
        <taxon>Pseudomonadati</taxon>
        <taxon>Acidobacteriota</taxon>
        <taxon>Terriglobia</taxon>
        <taxon>Terriglobales</taxon>
        <taxon>Acidobacteriaceae</taxon>
        <taxon>Acidisarcina</taxon>
    </lineage>
</organism>